<keyword evidence="3" id="KW-0677">Repeat</keyword>
<dbReference type="AlphaFoldDB" id="F6ZP37"/>
<keyword evidence="2" id="KW-0963">Cytoplasm</keyword>
<dbReference type="Proteomes" id="UP000008144">
    <property type="component" value="Unassembled WGS sequence"/>
</dbReference>
<reference evidence="4" key="2">
    <citation type="submission" date="2025-08" db="UniProtKB">
        <authorList>
            <consortium name="Ensembl"/>
        </authorList>
    </citation>
    <scope>IDENTIFICATION</scope>
</reference>
<dbReference type="SUPFAM" id="SSF52047">
    <property type="entry name" value="RNI-like"/>
    <property type="match status" value="1"/>
</dbReference>
<dbReference type="Ensembl" id="ENSCINT00000020901.3">
    <property type="protein sequence ID" value="ENSCINP00000020901.3"/>
    <property type="gene ID" value="ENSCING00000014218.2"/>
</dbReference>
<evidence type="ECO:0000256" key="3">
    <source>
        <dbReference type="ARBA" id="ARBA00022737"/>
    </source>
</evidence>
<dbReference type="InterPro" id="IPR032675">
    <property type="entry name" value="LRR_dom_sf"/>
</dbReference>
<comment type="subcellular location">
    <subcellularLocation>
        <location evidence="1">Cytoplasm</location>
    </subcellularLocation>
</comment>
<dbReference type="GO" id="GO:0031267">
    <property type="term" value="F:small GTPase binding"/>
    <property type="evidence" value="ECO:0000318"/>
    <property type="project" value="GO_Central"/>
</dbReference>
<accession>F6ZP37</accession>
<dbReference type="GO" id="GO:0048471">
    <property type="term" value="C:perinuclear region of cytoplasm"/>
    <property type="evidence" value="ECO:0000318"/>
    <property type="project" value="GO_Central"/>
</dbReference>
<dbReference type="Pfam" id="PF13516">
    <property type="entry name" value="LRR_6"/>
    <property type="match status" value="1"/>
</dbReference>
<dbReference type="GO" id="GO:0005634">
    <property type="term" value="C:nucleus"/>
    <property type="evidence" value="ECO:0000318"/>
    <property type="project" value="GO_Central"/>
</dbReference>
<proteinExistence type="predicted"/>
<name>F6ZP37_CIOIN</name>
<keyword evidence="5" id="KW-1185">Reference proteome</keyword>
<dbReference type="GeneTree" id="ENSGT00530000069649"/>
<dbReference type="GO" id="GO:0051168">
    <property type="term" value="P:nuclear export"/>
    <property type="evidence" value="ECO:0000318"/>
    <property type="project" value="GO_Central"/>
</dbReference>
<dbReference type="InParanoid" id="F6ZP37"/>
<evidence type="ECO:0000256" key="1">
    <source>
        <dbReference type="ARBA" id="ARBA00004496"/>
    </source>
</evidence>
<sequence length="310" mass="34804">MCTLPKQSFTEKLEKFNDQHYEMVAKLVYGIFNPVNLKVLHMIFPEAFTECKEKQAALQEFAGGQIWQEGNQKNGQLLSVLSWVHESEDNETIKMISEVFPEELNFSTEPVHGLMFTPMDVVSLSYIFSKNNFNFSQISVRNVQFMGNTFDLFTKALACAKKIDSLDVSGVAMGNEGARSLVQCLEKINKLEMLGCGVGGGGVKYLAEKIKTLSTPMELLDLTGNRIGNNGAKKLCVCLHKVRSLYLEQCELSGDGIKQLAQRIRRLDEPMVELHLGSNNIEDVTDDLLRCLPKINQLHVNECTLPHIKL</sequence>
<dbReference type="GO" id="GO:0005096">
    <property type="term" value="F:GTPase activator activity"/>
    <property type="evidence" value="ECO:0000318"/>
    <property type="project" value="GO_Central"/>
</dbReference>
<dbReference type="InterPro" id="IPR001611">
    <property type="entry name" value="Leu-rich_rpt"/>
</dbReference>
<protein>
    <submittedName>
        <fullName evidence="4">Uncharacterized protein</fullName>
    </submittedName>
</protein>
<evidence type="ECO:0000256" key="2">
    <source>
        <dbReference type="ARBA" id="ARBA00022490"/>
    </source>
</evidence>
<dbReference type="GO" id="GO:0005829">
    <property type="term" value="C:cytosol"/>
    <property type="evidence" value="ECO:0000318"/>
    <property type="project" value="GO_Central"/>
</dbReference>
<dbReference type="InterPro" id="IPR050637">
    <property type="entry name" value="NLRP_innate_immun_reg"/>
</dbReference>
<evidence type="ECO:0000313" key="4">
    <source>
        <dbReference type="Ensembl" id="ENSCINP00000020901.3"/>
    </source>
</evidence>
<reference evidence="4" key="3">
    <citation type="submission" date="2025-09" db="UniProtKB">
        <authorList>
            <consortium name="Ensembl"/>
        </authorList>
    </citation>
    <scope>IDENTIFICATION</scope>
</reference>
<dbReference type="PANTHER" id="PTHR45690">
    <property type="entry name" value="NACHT, LRR AND PYD DOMAINS-CONTAINING PROTEIN 12"/>
    <property type="match status" value="1"/>
</dbReference>
<evidence type="ECO:0000313" key="5">
    <source>
        <dbReference type="Proteomes" id="UP000008144"/>
    </source>
</evidence>
<dbReference type="PANTHER" id="PTHR45690:SF19">
    <property type="entry name" value="NACHT, LRR AND PYD DOMAINS-CONTAINING PROTEIN 3"/>
    <property type="match status" value="1"/>
</dbReference>
<dbReference type="HOGENOM" id="CLU_897027_0_0_1"/>
<reference evidence="5" key="1">
    <citation type="journal article" date="2002" name="Science">
        <title>The draft genome of Ciona intestinalis: insights into chordate and vertebrate origins.</title>
        <authorList>
            <person name="Dehal P."/>
            <person name="Satou Y."/>
            <person name="Campbell R.K."/>
            <person name="Chapman J."/>
            <person name="Degnan B."/>
            <person name="De Tomaso A."/>
            <person name="Davidson B."/>
            <person name="Di Gregorio A."/>
            <person name="Gelpke M."/>
            <person name="Goodstein D.M."/>
            <person name="Harafuji N."/>
            <person name="Hastings K.E."/>
            <person name="Ho I."/>
            <person name="Hotta K."/>
            <person name="Huang W."/>
            <person name="Kawashima T."/>
            <person name="Lemaire P."/>
            <person name="Martinez D."/>
            <person name="Meinertzhagen I.A."/>
            <person name="Necula S."/>
            <person name="Nonaka M."/>
            <person name="Putnam N."/>
            <person name="Rash S."/>
            <person name="Saiga H."/>
            <person name="Satake M."/>
            <person name="Terry A."/>
            <person name="Yamada L."/>
            <person name="Wang H.G."/>
            <person name="Awazu S."/>
            <person name="Azumi K."/>
            <person name="Boore J."/>
            <person name="Branno M."/>
            <person name="Chin-Bow S."/>
            <person name="DeSantis R."/>
            <person name="Doyle S."/>
            <person name="Francino P."/>
            <person name="Keys D.N."/>
            <person name="Haga S."/>
            <person name="Hayashi H."/>
            <person name="Hino K."/>
            <person name="Imai K.S."/>
            <person name="Inaba K."/>
            <person name="Kano S."/>
            <person name="Kobayashi K."/>
            <person name="Kobayashi M."/>
            <person name="Lee B.I."/>
            <person name="Makabe K.W."/>
            <person name="Manohar C."/>
            <person name="Matassi G."/>
            <person name="Medina M."/>
            <person name="Mochizuki Y."/>
            <person name="Mount S."/>
            <person name="Morishita T."/>
            <person name="Miura S."/>
            <person name="Nakayama A."/>
            <person name="Nishizaka S."/>
            <person name="Nomoto H."/>
            <person name="Ohta F."/>
            <person name="Oishi K."/>
            <person name="Rigoutsos I."/>
            <person name="Sano M."/>
            <person name="Sasaki A."/>
            <person name="Sasakura Y."/>
            <person name="Shoguchi E."/>
            <person name="Shin-i T."/>
            <person name="Spagnuolo A."/>
            <person name="Stainier D."/>
            <person name="Suzuki M.M."/>
            <person name="Tassy O."/>
            <person name="Takatori N."/>
            <person name="Tokuoka M."/>
            <person name="Yagi K."/>
            <person name="Yoshizaki F."/>
            <person name="Wada S."/>
            <person name="Zhang C."/>
            <person name="Hyatt P.D."/>
            <person name="Larimer F."/>
            <person name="Detter C."/>
            <person name="Doggett N."/>
            <person name="Glavina T."/>
            <person name="Hawkins T."/>
            <person name="Richardson P."/>
            <person name="Lucas S."/>
            <person name="Kohara Y."/>
            <person name="Levine M."/>
            <person name="Satoh N."/>
            <person name="Rokhsar D.S."/>
        </authorList>
    </citation>
    <scope>NUCLEOTIDE SEQUENCE [LARGE SCALE GENOMIC DNA]</scope>
</reference>
<organism evidence="4 5">
    <name type="scientific">Ciona intestinalis</name>
    <name type="common">Transparent sea squirt</name>
    <name type="synonym">Ascidia intestinalis</name>
    <dbReference type="NCBI Taxonomy" id="7719"/>
    <lineage>
        <taxon>Eukaryota</taxon>
        <taxon>Metazoa</taxon>
        <taxon>Chordata</taxon>
        <taxon>Tunicata</taxon>
        <taxon>Ascidiacea</taxon>
        <taxon>Phlebobranchia</taxon>
        <taxon>Cionidae</taxon>
        <taxon>Ciona</taxon>
    </lineage>
</organism>
<dbReference type="SMART" id="SM00368">
    <property type="entry name" value="LRR_RI"/>
    <property type="match status" value="3"/>
</dbReference>
<dbReference type="Gene3D" id="3.80.10.10">
    <property type="entry name" value="Ribonuclease Inhibitor"/>
    <property type="match status" value="1"/>
</dbReference>